<evidence type="ECO:0008006" key="5">
    <source>
        <dbReference type="Google" id="ProtNLM"/>
    </source>
</evidence>
<evidence type="ECO:0000313" key="4">
    <source>
        <dbReference type="Proteomes" id="UP001161390"/>
    </source>
</evidence>
<gene>
    <name evidence="3" type="ORF">GCM10007854_24320</name>
</gene>
<reference evidence="3" key="1">
    <citation type="journal article" date="2014" name="Int. J. Syst. Evol. Microbiol.">
        <title>Complete genome of a new Firmicutes species belonging to the dominant human colonic microbiota ('Ruminococcus bicirculans') reveals two chromosomes and a selective capacity to utilize plant glucans.</title>
        <authorList>
            <consortium name="NISC Comparative Sequencing Program"/>
            <person name="Wegmann U."/>
            <person name="Louis P."/>
            <person name="Goesmann A."/>
            <person name="Henrissat B."/>
            <person name="Duncan S.H."/>
            <person name="Flint H.J."/>
        </authorList>
    </citation>
    <scope>NUCLEOTIDE SEQUENCE</scope>
    <source>
        <strain evidence="3">NBRC 108216</strain>
    </source>
</reference>
<dbReference type="RefSeq" id="WP_284373069.1">
    <property type="nucleotide sequence ID" value="NZ_BSNJ01000005.1"/>
</dbReference>
<comment type="caution">
    <text evidence="3">The sequence shown here is derived from an EMBL/GenBank/DDBJ whole genome shotgun (WGS) entry which is preliminary data.</text>
</comment>
<dbReference type="Gene3D" id="1.20.1050.10">
    <property type="match status" value="2"/>
</dbReference>
<dbReference type="InterPro" id="IPR004045">
    <property type="entry name" value="Glutathione_S-Trfase_N"/>
</dbReference>
<dbReference type="Gene3D" id="3.40.30.10">
    <property type="entry name" value="Glutaredoxin"/>
    <property type="match status" value="1"/>
</dbReference>
<protein>
    <recommendedName>
        <fullName evidence="5">Glutathione S-transferase</fullName>
    </recommendedName>
</protein>
<feature type="domain" description="GST N-terminal" evidence="2">
    <location>
        <begin position="8"/>
        <end position="78"/>
    </location>
</feature>
<sequence>MTAPHLILYGMSASLYTGKVRAYLLHHGLPFEERGAGHPEFLNHIVPQIGRWIIPVLVLPDGTVLQDGTSIIDHFETTGQGRFSIVPDDPVLRSVAHLFELFGGEGLLRPAMHYRWNFDAGNLDFLKVSFSEAFSPGLNPDQQAAMFDQASGRMRQAAAAFGVSAESEAVIEARYTEFLSLFDAHLSQHAFLLGGRPTLGDYGLMNGLYAHLARDPHPALIMKRDAPRIFAWTERMMRPPRDTHFITGGSEGLVDTIPSSLRSLMRFVADDFLPELSAHIAFANQWLEDQFEGQVKSQLPDSRQDGIKRSIGMAQFDWHGLSLKTAVMPYRFWMQQRLTDHLEQCEPTTQSAIRELFAQTGLNDMLDLRVRRRVERRDNREYWEDEIAP</sequence>
<organism evidence="3 4">
    <name type="scientific">Algimonas porphyrae</name>
    <dbReference type="NCBI Taxonomy" id="1128113"/>
    <lineage>
        <taxon>Bacteria</taxon>
        <taxon>Pseudomonadati</taxon>
        <taxon>Pseudomonadota</taxon>
        <taxon>Alphaproteobacteria</taxon>
        <taxon>Maricaulales</taxon>
        <taxon>Robiginitomaculaceae</taxon>
        <taxon>Algimonas</taxon>
    </lineage>
</organism>
<dbReference type="EMBL" id="BSNJ01000005">
    <property type="protein sequence ID" value="GLQ21477.1"/>
    <property type="molecule type" value="Genomic_DNA"/>
</dbReference>
<dbReference type="SUPFAM" id="SSF52833">
    <property type="entry name" value="Thioredoxin-like"/>
    <property type="match status" value="1"/>
</dbReference>
<keyword evidence="4" id="KW-1185">Reference proteome</keyword>
<feature type="domain" description="Glutathione S-transferase C-terminal" evidence="1">
    <location>
        <begin position="176"/>
        <end position="239"/>
    </location>
</feature>
<dbReference type="InterPro" id="IPR036282">
    <property type="entry name" value="Glutathione-S-Trfase_C_sf"/>
</dbReference>
<reference evidence="3" key="2">
    <citation type="submission" date="2023-01" db="EMBL/GenBank/DDBJ databases">
        <title>Draft genome sequence of Algimonas porphyrae strain NBRC 108216.</title>
        <authorList>
            <person name="Sun Q."/>
            <person name="Mori K."/>
        </authorList>
    </citation>
    <scope>NUCLEOTIDE SEQUENCE</scope>
    <source>
        <strain evidence="3">NBRC 108216</strain>
    </source>
</reference>
<dbReference type="SUPFAM" id="SSF47616">
    <property type="entry name" value="GST C-terminal domain-like"/>
    <property type="match status" value="1"/>
</dbReference>
<name>A0ABQ5V344_9PROT</name>
<proteinExistence type="predicted"/>
<dbReference type="InterPro" id="IPR004046">
    <property type="entry name" value="GST_C"/>
</dbReference>
<dbReference type="Pfam" id="PF00043">
    <property type="entry name" value="GST_C"/>
    <property type="match status" value="1"/>
</dbReference>
<dbReference type="Proteomes" id="UP001161390">
    <property type="component" value="Unassembled WGS sequence"/>
</dbReference>
<dbReference type="CDD" id="cd00570">
    <property type="entry name" value="GST_N_family"/>
    <property type="match status" value="1"/>
</dbReference>
<dbReference type="Pfam" id="PF13417">
    <property type="entry name" value="GST_N_3"/>
    <property type="match status" value="1"/>
</dbReference>
<evidence type="ECO:0000259" key="1">
    <source>
        <dbReference type="Pfam" id="PF00043"/>
    </source>
</evidence>
<evidence type="ECO:0000313" key="3">
    <source>
        <dbReference type="EMBL" id="GLQ21477.1"/>
    </source>
</evidence>
<accession>A0ABQ5V344</accession>
<dbReference type="InterPro" id="IPR036249">
    <property type="entry name" value="Thioredoxin-like_sf"/>
</dbReference>
<evidence type="ECO:0000259" key="2">
    <source>
        <dbReference type="Pfam" id="PF13417"/>
    </source>
</evidence>